<evidence type="ECO:0000313" key="4">
    <source>
        <dbReference type="Proteomes" id="UP000009168"/>
    </source>
</evidence>
<feature type="region of interest" description="Disordered" evidence="1">
    <location>
        <begin position="89"/>
        <end position="123"/>
    </location>
</feature>
<keyword evidence="4" id="KW-1185">Reference proteome</keyword>
<proteinExistence type="predicted"/>
<feature type="compositionally biased region" description="Polar residues" evidence="1">
    <location>
        <begin position="113"/>
        <end position="123"/>
    </location>
</feature>
<feature type="transmembrane region" description="Helical" evidence="2">
    <location>
        <begin position="284"/>
        <end position="307"/>
    </location>
</feature>
<dbReference type="KEGG" id="tet:TTHERM_00713400"/>
<dbReference type="GeneID" id="7837471"/>
<gene>
    <name evidence="3" type="ORF">TTHERM_00713400</name>
</gene>
<dbReference type="InParanoid" id="Q24CW2"/>
<name>Q24CW2_TETTS</name>
<feature type="transmembrane region" description="Helical" evidence="2">
    <location>
        <begin position="251"/>
        <end position="272"/>
    </location>
</feature>
<evidence type="ECO:0000256" key="1">
    <source>
        <dbReference type="SAM" id="MobiDB-lite"/>
    </source>
</evidence>
<dbReference type="Proteomes" id="UP000009168">
    <property type="component" value="Unassembled WGS sequence"/>
</dbReference>
<reference evidence="4" key="1">
    <citation type="journal article" date="2006" name="PLoS Biol.">
        <title>Macronuclear genome sequence of the ciliate Tetrahymena thermophila, a model eukaryote.</title>
        <authorList>
            <person name="Eisen J.A."/>
            <person name="Coyne R.S."/>
            <person name="Wu M."/>
            <person name="Wu D."/>
            <person name="Thiagarajan M."/>
            <person name="Wortman J.R."/>
            <person name="Badger J.H."/>
            <person name="Ren Q."/>
            <person name="Amedeo P."/>
            <person name="Jones K.M."/>
            <person name="Tallon L.J."/>
            <person name="Delcher A.L."/>
            <person name="Salzberg S.L."/>
            <person name="Silva J.C."/>
            <person name="Haas B.J."/>
            <person name="Majoros W.H."/>
            <person name="Farzad M."/>
            <person name="Carlton J.M."/>
            <person name="Smith R.K. Jr."/>
            <person name="Garg J."/>
            <person name="Pearlman R.E."/>
            <person name="Karrer K.M."/>
            <person name="Sun L."/>
            <person name="Manning G."/>
            <person name="Elde N.C."/>
            <person name="Turkewitz A.P."/>
            <person name="Asai D.J."/>
            <person name="Wilkes D.E."/>
            <person name="Wang Y."/>
            <person name="Cai H."/>
            <person name="Collins K."/>
            <person name="Stewart B.A."/>
            <person name="Lee S.R."/>
            <person name="Wilamowska K."/>
            <person name="Weinberg Z."/>
            <person name="Ruzzo W.L."/>
            <person name="Wloga D."/>
            <person name="Gaertig J."/>
            <person name="Frankel J."/>
            <person name="Tsao C.-C."/>
            <person name="Gorovsky M.A."/>
            <person name="Keeling P.J."/>
            <person name="Waller R.F."/>
            <person name="Patron N.J."/>
            <person name="Cherry J.M."/>
            <person name="Stover N.A."/>
            <person name="Krieger C.J."/>
            <person name="del Toro C."/>
            <person name="Ryder H.F."/>
            <person name="Williamson S.C."/>
            <person name="Barbeau R.A."/>
            <person name="Hamilton E.P."/>
            <person name="Orias E."/>
        </authorList>
    </citation>
    <scope>NUCLEOTIDE SEQUENCE [LARGE SCALE GENOMIC DNA]</scope>
    <source>
        <strain evidence="4">SB210</strain>
    </source>
</reference>
<dbReference type="EMBL" id="GG662338">
    <property type="protein sequence ID" value="EAS05646.2"/>
    <property type="molecule type" value="Genomic_DNA"/>
</dbReference>
<keyword evidence="2" id="KW-0472">Membrane</keyword>
<keyword evidence="2" id="KW-1133">Transmembrane helix</keyword>
<dbReference type="RefSeq" id="XP_001025891.2">
    <property type="nucleotide sequence ID" value="XM_001025891.2"/>
</dbReference>
<evidence type="ECO:0000256" key="2">
    <source>
        <dbReference type="SAM" id="Phobius"/>
    </source>
</evidence>
<keyword evidence="2 3" id="KW-0812">Transmembrane</keyword>
<sequence length="362" mass="41917">MSTQLAALNQDNKTQAEYEYKQTPNAEDTQYSNEDQNKFPSPVLIAMSALTENLDQHKEMFQHDFIREDTFDLGIQCGKLNSQYISGGTNKASDQLSSQDTSSESHNNEDLEQQQATKSKSQYNQQVQKTQNIEEIYCNGQIEKIGYYRLLQIKNNLQSMMKFNFPEQTFQLVENSNPLDRNFFKNQILNTLMHLNEKVPPRVIEKSKPIICCQKLLASIRIYGLSCIMSSLISLVLMASNFLCYKAQPGFSLLFILASIVSVSTILSYYFFFRQLTMFNHKNFLQWTLFFAGISAAYLFIFISGFVVGNKQGVQFTSILLCLTHLLFSFLTKEILYKFIRFLVLLRVIPETELQIRFSYFY</sequence>
<dbReference type="HOGENOM" id="CLU_613236_0_0_1"/>
<protein>
    <submittedName>
        <fullName evidence="3">Transmembrane protein, putative</fullName>
    </submittedName>
</protein>
<feature type="compositionally biased region" description="Polar residues" evidence="1">
    <location>
        <begin position="89"/>
        <end position="105"/>
    </location>
</feature>
<organism evidence="3 4">
    <name type="scientific">Tetrahymena thermophila (strain SB210)</name>
    <dbReference type="NCBI Taxonomy" id="312017"/>
    <lineage>
        <taxon>Eukaryota</taxon>
        <taxon>Sar</taxon>
        <taxon>Alveolata</taxon>
        <taxon>Ciliophora</taxon>
        <taxon>Intramacronucleata</taxon>
        <taxon>Oligohymenophorea</taxon>
        <taxon>Hymenostomatida</taxon>
        <taxon>Tetrahymenina</taxon>
        <taxon>Tetrahymenidae</taxon>
        <taxon>Tetrahymena</taxon>
    </lineage>
</organism>
<dbReference type="AlphaFoldDB" id="Q24CW2"/>
<accession>Q24CW2</accession>
<evidence type="ECO:0000313" key="3">
    <source>
        <dbReference type="EMBL" id="EAS05646.2"/>
    </source>
</evidence>
<feature type="transmembrane region" description="Helical" evidence="2">
    <location>
        <begin position="216"/>
        <end position="239"/>
    </location>
</feature>